<dbReference type="Gene3D" id="1.25.40.20">
    <property type="entry name" value="Ankyrin repeat-containing domain"/>
    <property type="match status" value="1"/>
</dbReference>
<feature type="repeat" description="ANK" evidence="3">
    <location>
        <begin position="25"/>
        <end position="57"/>
    </location>
</feature>
<dbReference type="PANTHER" id="PTHR24171">
    <property type="entry name" value="ANKYRIN REPEAT DOMAIN-CONTAINING PROTEIN 39-RELATED"/>
    <property type="match status" value="1"/>
</dbReference>
<proteinExistence type="predicted"/>
<dbReference type="SMART" id="SM00248">
    <property type="entry name" value="ANK"/>
    <property type="match status" value="2"/>
</dbReference>
<dbReference type="Pfam" id="PF12796">
    <property type="entry name" value="Ank_2"/>
    <property type="match status" value="1"/>
</dbReference>
<protein>
    <submittedName>
        <fullName evidence="4">Uncharacterized protein</fullName>
    </submittedName>
</protein>
<keyword evidence="2 3" id="KW-0040">ANK repeat</keyword>
<keyword evidence="1" id="KW-0677">Repeat</keyword>
<dbReference type="PROSITE" id="PS50088">
    <property type="entry name" value="ANK_REPEAT"/>
    <property type="match status" value="1"/>
</dbReference>
<dbReference type="InterPro" id="IPR002110">
    <property type="entry name" value="Ankyrin_rpt"/>
</dbReference>
<dbReference type="Proteomes" id="UP000053660">
    <property type="component" value="Unassembled WGS sequence"/>
</dbReference>
<dbReference type="EMBL" id="KN613411">
    <property type="protein sequence ID" value="KHJ74760.1"/>
    <property type="molecule type" value="Genomic_DNA"/>
</dbReference>
<dbReference type="PROSITE" id="PS50096">
    <property type="entry name" value="IQ"/>
    <property type="match status" value="1"/>
</dbReference>
<name>A0A0B1RUP0_OESDE</name>
<gene>
    <name evidence="4" type="ORF">OESDEN_25625</name>
</gene>
<reference evidence="4 5" key="1">
    <citation type="submission" date="2014-03" db="EMBL/GenBank/DDBJ databases">
        <title>Draft genome of the hookworm Oesophagostomum dentatum.</title>
        <authorList>
            <person name="Mitreva M."/>
        </authorList>
    </citation>
    <scope>NUCLEOTIDE SEQUENCE [LARGE SCALE GENOMIC DNA]</scope>
    <source>
        <strain evidence="4 5">OD-Hann</strain>
    </source>
</reference>
<organism evidence="4 5">
    <name type="scientific">Oesophagostomum dentatum</name>
    <name type="common">Nodular worm</name>
    <dbReference type="NCBI Taxonomy" id="61180"/>
    <lineage>
        <taxon>Eukaryota</taxon>
        <taxon>Metazoa</taxon>
        <taxon>Ecdysozoa</taxon>
        <taxon>Nematoda</taxon>
        <taxon>Chromadorea</taxon>
        <taxon>Rhabditida</taxon>
        <taxon>Rhabditina</taxon>
        <taxon>Rhabditomorpha</taxon>
        <taxon>Strongyloidea</taxon>
        <taxon>Strongylidae</taxon>
        <taxon>Oesophagostomum</taxon>
    </lineage>
</organism>
<sequence>MSFFFQIEAEDDCLISPLTGWKDKHGETALHVACARGKMDCVLALLKGGAAPNAVNDARKTSLQSALDNKHGNIAEYLRSQGGLVYSELSETAARVIQGWWRAILLRRRIRGMRIK</sequence>
<dbReference type="SUPFAM" id="SSF48403">
    <property type="entry name" value="Ankyrin repeat"/>
    <property type="match status" value="1"/>
</dbReference>
<dbReference type="AlphaFoldDB" id="A0A0B1RUP0"/>
<keyword evidence="5" id="KW-1185">Reference proteome</keyword>
<dbReference type="InterPro" id="IPR036770">
    <property type="entry name" value="Ankyrin_rpt-contain_sf"/>
</dbReference>
<evidence type="ECO:0000256" key="3">
    <source>
        <dbReference type="PROSITE-ProRule" id="PRU00023"/>
    </source>
</evidence>
<dbReference type="OrthoDB" id="5837040at2759"/>
<dbReference type="PROSITE" id="PS50297">
    <property type="entry name" value="ANK_REP_REGION"/>
    <property type="match status" value="1"/>
</dbReference>
<accession>A0A0B1RUP0</accession>
<evidence type="ECO:0000256" key="1">
    <source>
        <dbReference type="ARBA" id="ARBA00022737"/>
    </source>
</evidence>
<evidence type="ECO:0000313" key="4">
    <source>
        <dbReference type="EMBL" id="KHJ74760.1"/>
    </source>
</evidence>
<evidence type="ECO:0000313" key="5">
    <source>
        <dbReference type="Proteomes" id="UP000053660"/>
    </source>
</evidence>
<evidence type="ECO:0000256" key="2">
    <source>
        <dbReference type="ARBA" id="ARBA00023043"/>
    </source>
</evidence>